<feature type="transmembrane region" description="Helical" evidence="1">
    <location>
        <begin position="47"/>
        <end position="64"/>
    </location>
</feature>
<comment type="caution">
    <text evidence="2">The sequence shown here is derived from an EMBL/GenBank/DDBJ whole genome shotgun (WGS) entry which is preliminary data.</text>
</comment>
<dbReference type="Pfam" id="PF19684">
    <property type="entry name" value="DUF6186"/>
    <property type="match status" value="1"/>
</dbReference>
<evidence type="ECO:0000313" key="2">
    <source>
        <dbReference type="EMBL" id="RBO83110.1"/>
    </source>
</evidence>
<dbReference type="EMBL" id="QNRE01000019">
    <property type="protein sequence ID" value="RBO83110.1"/>
    <property type="molecule type" value="Genomic_DNA"/>
</dbReference>
<dbReference type="OrthoDB" id="4564350at2"/>
<keyword evidence="3" id="KW-1185">Reference proteome</keyword>
<keyword evidence="1" id="KW-0812">Transmembrane</keyword>
<dbReference type="RefSeq" id="WP_067511537.1">
    <property type="nucleotide sequence ID" value="NZ_CP107943.1"/>
</dbReference>
<sequence>MDERTLIIAGFAVLLTLVLAATVLAHLRRDLLAPLGVVVGAALRGRAMRLVAVAGWIWLGWHFLAR</sequence>
<feature type="transmembrane region" description="Helical" evidence="1">
    <location>
        <begin position="6"/>
        <end position="27"/>
    </location>
</feature>
<gene>
    <name evidence="2" type="ORF">DFR74_11932</name>
</gene>
<keyword evidence="1" id="KW-1133">Transmembrane helix</keyword>
<evidence type="ECO:0000313" key="3">
    <source>
        <dbReference type="Proteomes" id="UP000252586"/>
    </source>
</evidence>
<evidence type="ECO:0000256" key="1">
    <source>
        <dbReference type="SAM" id="Phobius"/>
    </source>
</evidence>
<dbReference type="STRING" id="1210090.GCA_001613185_04869"/>
<keyword evidence="1" id="KW-0472">Membrane</keyword>
<name>A0A366CZ44_9NOCA</name>
<dbReference type="InterPro" id="IPR046177">
    <property type="entry name" value="DUF6186"/>
</dbReference>
<dbReference type="AlphaFoldDB" id="A0A366CZ44"/>
<reference evidence="2 3" key="1">
    <citation type="submission" date="2018-06" db="EMBL/GenBank/DDBJ databases">
        <title>Genomic Encyclopedia of Type Strains, Phase IV (KMG-IV): sequencing the most valuable type-strain genomes for metagenomic binning, comparative biology and taxonomic classification.</title>
        <authorList>
            <person name="Goeker M."/>
        </authorList>
    </citation>
    <scope>NUCLEOTIDE SEQUENCE [LARGE SCALE GENOMIC DNA]</scope>
    <source>
        <strain evidence="2 3">DSM 44599</strain>
    </source>
</reference>
<organism evidence="2 3">
    <name type="scientific">Nocardia puris</name>
    <dbReference type="NCBI Taxonomy" id="208602"/>
    <lineage>
        <taxon>Bacteria</taxon>
        <taxon>Bacillati</taxon>
        <taxon>Actinomycetota</taxon>
        <taxon>Actinomycetes</taxon>
        <taxon>Mycobacteriales</taxon>
        <taxon>Nocardiaceae</taxon>
        <taxon>Nocardia</taxon>
    </lineage>
</organism>
<accession>A0A366CZ44</accession>
<proteinExistence type="predicted"/>
<dbReference type="Proteomes" id="UP000252586">
    <property type="component" value="Unassembled WGS sequence"/>
</dbReference>
<protein>
    <submittedName>
        <fullName evidence="2">Uncharacterized protein</fullName>
    </submittedName>
</protein>